<feature type="compositionally biased region" description="Polar residues" evidence="5">
    <location>
        <begin position="255"/>
        <end position="264"/>
    </location>
</feature>
<dbReference type="Gene3D" id="3.30.420.10">
    <property type="entry name" value="Ribonuclease H-like superfamily/Ribonuclease H"/>
    <property type="match status" value="2"/>
</dbReference>
<reference evidence="7" key="1">
    <citation type="submission" date="2022-11" db="EMBL/GenBank/DDBJ databases">
        <title>Centuries of genome instability and evolution in soft-shell clam transmissible cancer (bioRxiv).</title>
        <authorList>
            <person name="Hart S.F.M."/>
            <person name="Yonemitsu M.A."/>
            <person name="Giersch R.M."/>
            <person name="Beal B.F."/>
            <person name="Arriagada G."/>
            <person name="Davis B.W."/>
            <person name="Ostrander E.A."/>
            <person name="Goff S.P."/>
            <person name="Metzger M.J."/>
        </authorList>
    </citation>
    <scope>NUCLEOTIDE SEQUENCE</scope>
    <source>
        <strain evidence="7">MELC-2E11</strain>
        <tissue evidence="7">Siphon/mantle</tissue>
    </source>
</reference>
<evidence type="ECO:0000313" key="7">
    <source>
        <dbReference type="EMBL" id="WAR26115.1"/>
    </source>
</evidence>
<keyword evidence="2" id="KW-0540">Nuclease</keyword>
<gene>
    <name evidence="7" type="ORF">MAR_011819</name>
</gene>
<dbReference type="InterPro" id="IPR012337">
    <property type="entry name" value="RNaseH-like_sf"/>
</dbReference>
<feature type="region of interest" description="Disordered" evidence="5">
    <location>
        <begin position="1"/>
        <end position="59"/>
    </location>
</feature>
<keyword evidence="3" id="KW-0378">Hydrolase</keyword>
<evidence type="ECO:0000256" key="5">
    <source>
        <dbReference type="SAM" id="MobiDB-lite"/>
    </source>
</evidence>
<organism evidence="7 8">
    <name type="scientific">Mya arenaria</name>
    <name type="common">Soft-shell clam</name>
    <dbReference type="NCBI Taxonomy" id="6604"/>
    <lineage>
        <taxon>Eukaryota</taxon>
        <taxon>Metazoa</taxon>
        <taxon>Spiralia</taxon>
        <taxon>Lophotrochozoa</taxon>
        <taxon>Mollusca</taxon>
        <taxon>Bivalvia</taxon>
        <taxon>Autobranchia</taxon>
        <taxon>Heteroconchia</taxon>
        <taxon>Euheterodonta</taxon>
        <taxon>Imparidentia</taxon>
        <taxon>Neoheterodontei</taxon>
        <taxon>Myida</taxon>
        <taxon>Myoidea</taxon>
        <taxon>Myidae</taxon>
        <taxon>Mya</taxon>
    </lineage>
</organism>
<feature type="compositionally biased region" description="Basic residues" evidence="5">
    <location>
        <begin position="37"/>
        <end position="46"/>
    </location>
</feature>
<keyword evidence="8" id="KW-1185">Reference proteome</keyword>
<feature type="compositionally biased region" description="Basic and acidic residues" evidence="5">
    <location>
        <begin position="175"/>
        <end position="185"/>
    </location>
</feature>
<name>A0ABY7FVV6_MYAAR</name>
<feature type="compositionally biased region" description="Basic residues" evidence="5">
    <location>
        <begin position="268"/>
        <end position="285"/>
    </location>
</feature>
<dbReference type="EMBL" id="CP111025">
    <property type="protein sequence ID" value="WAR26115.1"/>
    <property type="molecule type" value="Genomic_DNA"/>
</dbReference>
<dbReference type="InterPro" id="IPR013520">
    <property type="entry name" value="Ribonucl_H"/>
</dbReference>
<proteinExistence type="predicted"/>
<dbReference type="InterPro" id="IPR036397">
    <property type="entry name" value="RNaseH_sf"/>
</dbReference>
<dbReference type="Proteomes" id="UP001164746">
    <property type="component" value="Chromosome 14"/>
</dbReference>
<feature type="domain" description="Exonuclease" evidence="6">
    <location>
        <begin position="364"/>
        <end position="472"/>
    </location>
</feature>
<evidence type="ECO:0000259" key="6">
    <source>
        <dbReference type="SMART" id="SM00479"/>
    </source>
</evidence>
<feature type="compositionally biased region" description="Basic and acidic residues" evidence="5">
    <location>
        <begin position="105"/>
        <end position="130"/>
    </location>
</feature>
<evidence type="ECO:0000256" key="3">
    <source>
        <dbReference type="ARBA" id="ARBA00022801"/>
    </source>
</evidence>
<feature type="compositionally biased region" description="Polar residues" evidence="5">
    <location>
        <begin position="89"/>
        <end position="98"/>
    </location>
</feature>
<dbReference type="SMART" id="SM00479">
    <property type="entry name" value="EXOIII"/>
    <property type="match status" value="1"/>
</dbReference>
<dbReference type="SUPFAM" id="SSF53098">
    <property type="entry name" value="Ribonuclease H-like"/>
    <property type="match status" value="1"/>
</dbReference>
<sequence>MNKMGARKVPQSNKEMQEGKRNGGIGGVNKSQNLAKSNKKNRKNIKKMAAGLPKDAIGLKDIMKSDIVRNGSSQVSTNLASSAYHGGSIKNNGISPQTKNKKQKHINEHSGKLNKEGSDKAIVKKTDNHVRQKPSNVVHKVKSDSESSKSCKKKMKRLEWKQKQTDKKLRRLERKKLGLGKEKVESGVSKKKPGVGKEKAESSESKKKQGLGKGIAESSVSKKKQGLDEEKAEISELKKMRVSDLPKSAEDSTKNWKQLQQTLAGQGKNKKKRKLPQHALRNPKLRKVEEQQKSTSLKAKEDEISTPEIWFDDVDEILLDRKPLVSVPSQPSADMPSDQVEGTAVSSKSSNPLVKADAYKGLTKVVGMDCEMVGVGEDGADSVLARVSIVNQHGEPVYDSFVMPKEKVTDYRTQFSGVRPEDLQDGGGKTPSLKKLSEKVLAVRVQEGEHNSIQDAQAAMRLYTMYRQEWEAELKQKRQRRGKPAKPAT</sequence>
<evidence type="ECO:0000256" key="4">
    <source>
        <dbReference type="ARBA" id="ARBA00025599"/>
    </source>
</evidence>
<feature type="region of interest" description="Disordered" evidence="5">
    <location>
        <begin position="326"/>
        <end position="349"/>
    </location>
</feature>
<feature type="compositionally biased region" description="Basic and acidic residues" evidence="5">
    <location>
        <begin position="225"/>
        <end position="254"/>
    </location>
</feature>
<keyword evidence="1" id="KW-0698">rRNA processing</keyword>
<dbReference type="PANTHER" id="PTHR12801">
    <property type="entry name" value="RNA EXONUCLEASE REXO1 / RECO3 FAMILY MEMBER-RELATED"/>
    <property type="match status" value="1"/>
</dbReference>
<dbReference type="InterPro" id="IPR047021">
    <property type="entry name" value="REXO1/3/4-like"/>
</dbReference>
<evidence type="ECO:0000256" key="1">
    <source>
        <dbReference type="ARBA" id="ARBA00022552"/>
    </source>
</evidence>
<feature type="region of interest" description="Disordered" evidence="5">
    <location>
        <begin position="83"/>
        <end position="302"/>
    </location>
</feature>
<dbReference type="PANTHER" id="PTHR12801:SF45">
    <property type="entry name" value="RNA EXONUCLEASE 4"/>
    <property type="match status" value="1"/>
</dbReference>
<comment type="function">
    <text evidence="4">Exoribonuclease involved in ribosome biosynthesis. Involved in the processing of ITS1, the internal transcribed spacer localized between the 18S and 5.8S rRNAs.</text>
</comment>
<feature type="compositionally biased region" description="Basic and acidic residues" evidence="5">
    <location>
        <begin position="157"/>
        <end position="167"/>
    </location>
</feature>
<accession>A0ABY7FVV6</accession>
<feature type="compositionally biased region" description="Basic and acidic residues" evidence="5">
    <location>
        <begin position="195"/>
        <end position="207"/>
    </location>
</feature>
<protein>
    <submittedName>
        <fullName evidence="7">REXO4-like protein</fullName>
    </submittedName>
</protein>
<evidence type="ECO:0000256" key="2">
    <source>
        <dbReference type="ARBA" id="ARBA00022722"/>
    </source>
</evidence>
<evidence type="ECO:0000313" key="8">
    <source>
        <dbReference type="Proteomes" id="UP001164746"/>
    </source>
</evidence>
<dbReference type="Pfam" id="PF00929">
    <property type="entry name" value="RNase_T"/>
    <property type="match status" value="1"/>
</dbReference>
<feature type="compositionally biased region" description="Basic and acidic residues" evidence="5">
    <location>
        <begin position="286"/>
        <end position="302"/>
    </location>
</feature>